<name>A0A2B4R6R0_STYPI</name>
<feature type="non-terminal residue" evidence="1">
    <location>
        <position position="1"/>
    </location>
</feature>
<keyword evidence="2" id="KW-1185">Reference proteome</keyword>
<dbReference type="Proteomes" id="UP000225706">
    <property type="component" value="Unassembled WGS sequence"/>
</dbReference>
<evidence type="ECO:0000313" key="1">
    <source>
        <dbReference type="EMBL" id="PFX11965.1"/>
    </source>
</evidence>
<organism evidence="1 2">
    <name type="scientific">Stylophora pistillata</name>
    <name type="common">Smooth cauliflower coral</name>
    <dbReference type="NCBI Taxonomy" id="50429"/>
    <lineage>
        <taxon>Eukaryota</taxon>
        <taxon>Metazoa</taxon>
        <taxon>Cnidaria</taxon>
        <taxon>Anthozoa</taxon>
        <taxon>Hexacorallia</taxon>
        <taxon>Scleractinia</taxon>
        <taxon>Astrocoeniina</taxon>
        <taxon>Pocilloporidae</taxon>
        <taxon>Stylophora</taxon>
    </lineage>
</organism>
<dbReference type="STRING" id="50429.A0A2B4R6R0"/>
<evidence type="ECO:0000313" key="2">
    <source>
        <dbReference type="Proteomes" id="UP000225706"/>
    </source>
</evidence>
<sequence>AEWEALEIVCHEWSLENVEEEMMEDFSPTDLMEDIAKDKYV</sequence>
<gene>
    <name evidence="1" type="ORF">AWC38_SpisGene24151</name>
</gene>
<dbReference type="OrthoDB" id="6745403at2759"/>
<comment type="caution">
    <text evidence="1">The sequence shown here is derived from an EMBL/GenBank/DDBJ whole genome shotgun (WGS) entry which is preliminary data.</text>
</comment>
<dbReference type="EMBL" id="LSMT01001694">
    <property type="protein sequence ID" value="PFX11965.1"/>
    <property type="molecule type" value="Genomic_DNA"/>
</dbReference>
<dbReference type="AlphaFoldDB" id="A0A2B4R6R0"/>
<reference evidence="2" key="1">
    <citation type="journal article" date="2017" name="bioRxiv">
        <title>Comparative analysis of the genomes of Stylophora pistillata and Acropora digitifera provides evidence for extensive differences between species of corals.</title>
        <authorList>
            <person name="Voolstra C.R."/>
            <person name="Li Y."/>
            <person name="Liew Y.J."/>
            <person name="Baumgarten S."/>
            <person name="Zoccola D."/>
            <person name="Flot J.-F."/>
            <person name="Tambutte S."/>
            <person name="Allemand D."/>
            <person name="Aranda M."/>
        </authorList>
    </citation>
    <scope>NUCLEOTIDE SEQUENCE [LARGE SCALE GENOMIC DNA]</scope>
</reference>
<protein>
    <submittedName>
        <fullName evidence="1">Uncharacterized protein</fullName>
    </submittedName>
</protein>
<accession>A0A2B4R6R0</accession>
<proteinExistence type="predicted"/>